<keyword evidence="2" id="KW-0812">Transmembrane</keyword>
<evidence type="ECO:0000256" key="1">
    <source>
        <dbReference type="SAM" id="MobiDB-lite"/>
    </source>
</evidence>
<reference evidence="3 4" key="1">
    <citation type="submission" date="2018-03" db="EMBL/GenBank/DDBJ databases">
        <title>Genomic Encyclopedia of Archaeal and Bacterial Type Strains, Phase II (KMG-II): from individual species to whole genera.</title>
        <authorList>
            <person name="Goeker M."/>
        </authorList>
    </citation>
    <scope>NUCLEOTIDE SEQUENCE [LARGE SCALE GENOMIC DNA]</scope>
    <source>
        <strain evidence="3 4">DSM 45601</strain>
    </source>
</reference>
<dbReference type="EMBL" id="PVZC01000005">
    <property type="protein sequence ID" value="PRX98074.1"/>
    <property type="molecule type" value="Genomic_DNA"/>
</dbReference>
<feature type="compositionally biased region" description="Low complexity" evidence="1">
    <location>
        <begin position="303"/>
        <end position="313"/>
    </location>
</feature>
<gene>
    <name evidence="3" type="ORF">CLV72_105427</name>
</gene>
<name>A0A2T0Q2Q5_9ACTN</name>
<evidence type="ECO:0000313" key="4">
    <source>
        <dbReference type="Proteomes" id="UP000237846"/>
    </source>
</evidence>
<comment type="caution">
    <text evidence="3">The sequence shown here is derived from an EMBL/GenBank/DDBJ whole genome shotgun (WGS) entry which is preliminary data.</text>
</comment>
<accession>A0A2T0Q2Q5</accession>
<feature type="transmembrane region" description="Helical" evidence="2">
    <location>
        <begin position="7"/>
        <end position="32"/>
    </location>
</feature>
<proteinExistence type="predicted"/>
<evidence type="ECO:0000256" key="2">
    <source>
        <dbReference type="SAM" id="Phobius"/>
    </source>
</evidence>
<keyword evidence="2" id="KW-1133">Transmembrane helix</keyword>
<keyword evidence="2" id="KW-0472">Membrane</keyword>
<protein>
    <submittedName>
        <fullName evidence="3">Uncharacterized protein</fullName>
    </submittedName>
</protein>
<dbReference type="Proteomes" id="UP000237846">
    <property type="component" value="Unassembled WGS sequence"/>
</dbReference>
<dbReference type="RefSeq" id="WP_106248089.1">
    <property type="nucleotide sequence ID" value="NZ_PVZC01000005.1"/>
</dbReference>
<sequence>MVSPSKWSFWLSVVLVGLGIGFSIAGLVAVFLPRDGEVALLVFGGLALLLALFRERLESIEFSGFNRRLRAAAAERFQWAEESARQGDGQAAERLRSEARTLMGLTGPLADDYRAVRGPMPSGTERARRLDEVYDRALLMAEGQSFQPEQVRDWLMFGDEGRRVTALAVMQANPGLRDFDAVLAAIRAASSGFEQFRAMQVAAEMMGGLDDERRGRLAEAVRAERGVRFQQGSHRWDVAERILAGAPGTPASGTQLFGTTASGTPAAGSAAGTTAPGAPAPGGPVPDGTVRLPATPDRDEPAAEPAPAEPARTSGDPGDTARLPGDTGRG</sequence>
<organism evidence="3 4">
    <name type="scientific">Allonocardiopsis opalescens</name>
    <dbReference type="NCBI Taxonomy" id="1144618"/>
    <lineage>
        <taxon>Bacteria</taxon>
        <taxon>Bacillati</taxon>
        <taxon>Actinomycetota</taxon>
        <taxon>Actinomycetes</taxon>
        <taxon>Streptosporangiales</taxon>
        <taxon>Allonocardiopsis</taxon>
    </lineage>
</organism>
<feature type="region of interest" description="Disordered" evidence="1">
    <location>
        <begin position="247"/>
        <end position="330"/>
    </location>
</feature>
<feature type="transmembrane region" description="Helical" evidence="2">
    <location>
        <begin position="38"/>
        <end position="53"/>
    </location>
</feature>
<dbReference type="AlphaFoldDB" id="A0A2T0Q2Q5"/>
<dbReference type="OrthoDB" id="1257168at2"/>
<evidence type="ECO:0000313" key="3">
    <source>
        <dbReference type="EMBL" id="PRX98074.1"/>
    </source>
</evidence>
<feature type="compositionally biased region" description="Low complexity" evidence="1">
    <location>
        <begin position="258"/>
        <end position="277"/>
    </location>
</feature>
<keyword evidence="4" id="KW-1185">Reference proteome</keyword>